<proteinExistence type="predicted"/>
<sequence length="91" mass="10550">MPIGNQTENMGKAERNIWASNVEYGITSWNMAIELMKIWYSRKEYGVLELMHMGIEVMEYGLTSWNGYQVMNMASQEEYMGIESMEYGVSS</sequence>
<organism evidence="1 2">
    <name type="scientific">Caerostris extrusa</name>
    <name type="common">Bark spider</name>
    <name type="synonym">Caerostris bankana</name>
    <dbReference type="NCBI Taxonomy" id="172846"/>
    <lineage>
        <taxon>Eukaryota</taxon>
        <taxon>Metazoa</taxon>
        <taxon>Ecdysozoa</taxon>
        <taxon>Arthropoda</taxon>
        <taxon>Chelicerata</taxon>
        <taxon>Arachnida</taxon>
        <taxon>Araneae</taxon>
        <taxon>Araneomorphae</taxon>
        <taxon>Entelegynae</taxon>
        <taxon>Araneoidea</taxon>
        <taxon>Araneidae</taxon>
        <taxon>Caerostris</taxon>
    </lineage>
</organism>
<name>A0AAV4VY02_CAEEX</name>
<accession>A0AAV4VY02</accession>
<dbReference type="Proteomes" id="UP001054945">
    <property type="component" value="Unassembled WGS sequence"/>
</dbReference>
<dbReference type="AlphaFoldDB" id="A0AAV4VY02"/>
<evidence type="ECO:0000313" key="1">
    <source>
        <dbReference type="EMBL" id="GIY74494.1"/>
    </source>
</evidence>
<keyword evidence="2" id="KW-1185">Reference proteome</keyword>
<dbReference type="EMBL" id="BPLR01015223">
    <property type="protein sequence ID" value="GIY74494.1"/>
    <property type="molecule type" value="Genomic_DNA"/>
</dbReference>
<protein>
    <submittedName>
        <fullName evidence="1">Uncharacterized protein</fullName>
    </submittedName>
</protein>
<comment type="caution">
    <text evidence="1">The sequence shown here is derived from an EMBL/GenBank/DDBJ whole genome shotgun (WGS) entry which is preliminary data.</text>
</comment>
<evidence type="ECO:0000313" key="2">
    <source>
        <dbReference type="Proteomes" id="UP001054945"/>
    </source>
</evidence>
<reference evidence="1 2" key="1">
    <citation type="submission" date="2021-06" db="EMBL/GenBank/DDBJ databases">
        <title>Caerostris extrusa draft genome.</title>
        <authorList>
            <person name="Kono N."/>
            <person name="Arakawa K."/>
        </authorList>
    </citation>
    <scope>NUCLEOTIDE SEQUENCE [LARGE SCALE GENOMIC DNA]</scope>
</reference>
<gene>
    <name evidence="1" type="ORF">CEXT_301921</name>
</gene>